<name>A0ABX0UMK7_9BACT</name>
<protein>
    <recommendedName>
        <fullName evidence="1">CinA-like protein</fullName>
    </recommendedName>
</protein>
<dbReference type="NCBIfam" id="TIGR00199">
    <property type="entry name" value="PncC_domain"/>
    <property type="match status" value="1"/>
</dbReference>
<dbReference type="PANTHER" id="PTHR13939">
    <property type="entry name" value="NICOTINAMIDE-NUCLEOTIDE AMIDOHYDROLASE PNCC"/>
    <property type="match status" value="1"/>
</dbReference>
<keyword evidence="4" id="KW-1185">Reference proteome</keyword>
<organism evidence="3 4">
    <name type="scientific">Dyadobacter arcticus</name>
    <dbReference type="NCBI Taxonomy" id="1078754"/>
    <lineage>
        <taxon>Bacteria</taxon>
        <taxon>Pseudomonadati</taxon>
        <taxon>Bacteroidota</taxon>
        <taxon>Cytophagia</taxon>
        <taxon>Cytophagales</taxon>
        <taxon>Spirosomataceae</taxon>
        <taxon>Dyadobacter</taxon>
    </lineage>
</organism>
<dbReference type="InterPro" id="IPR041424">
    <property type="entry name" value="CinA_KH"/>
</dbReference>
<dbReference type="PIRSF" id="PIRSF006728">
    <property type="entry name" value="CinA"/>
    <property type="match status" value="1"/>
</dbReference>
<dbReference type="NCBIfam" id="TIGR00177">
    <property type="entry name" value="molyb_syn"/>
    <property type="match status" value="1"/>
</dbReference>
<dbReference type="Pfam" id="PF18146">
    <property type="entry name" value="CinA_KH"/>
    <property type="match status" value="1"/>
</dbReference>
<dbReference type="Gene3D" id="3.90.950.20">
    <property type="entry name" value="CinA-like"/>
    <property type="match status" value="1"/>
</dbReference>
<dbReference type="GO" id="GO:0019159">
    <property type="term" value="F:nicotinamide-nucleotide amidase activity"/>
    <property type="evidence" value="ECO:0007669"/>
    <property type="project" value="UniProtKB-EC"/>
</dbReference>
<dbReference type="InterPro" id="IPR008136">
    <property type="entry name" value="CinA_C"/>
</dbReference>
<dbReference type="PANTHER" id="PTHR13939:SF0">
    <property type="entry name" value="NMN AMIDOHYDROLASE-LIKE PROTEIN YFAY"/>
    <property type="match status" value="1"/>
</dbReference>
<dbReference type="HAMAP" id="MF_00226_B">
    <property type="entry name" value="CinA_B"/>
    <property type="match status" value="1"/>
</dbReference>
<proteinExistence type="inferred from homology"/>
<gene>
    <name evidence="3" type="ORF">FHS68_003425</name>
</gene>
<dbReference type="NCBIfam" id="TIGR00200">
    <property type="entry name" value="cinA_nterm"/>
    <property type="match status" value="1"/>
</dbReference>
<accession>A0ABX0UMK7</accession>
<dbReference type="SUPFAM" id="SSF142433">
    <property type="entry name" value="CinA-like"/>
    <property type="match status" value="1"/>
</dbReference>
<dbReference type="RefSeq" id="WP_167272130.1">
    <property type="nucleotide sequence ID" value="NZ_JAASQJ010000003.1"/>
</dbReference>
<comment type="similarity">
    <text evidence="1">Belongs to the CinA family.</text>
</comment>
<dbReference type="InterPro" id="IPR008135">
    <property type="entry name" value="Competence-induced_CinA"/>
</dbReference>
<dbReference type="Proteomes" id="UP001179181">
    <property type="component" value="Unassembled WGS sequence"/>
</dbReference>
<evidence type="ECO:0000313" key="4">
    <source>
        <dbReference type="Proteomes" id="UP001179181"/>
    </source>
</evidence>
<dbReference type="InterPro" id="IPR036653">
    <property type="entry name" value="CinA-like_C"/>
</dbReference>
<dbReference type="Pfam" id="PF02464">
    <property type="entry name" value="CinA"/>
    <property type="match status" value="1"/>
</dbReference>
<sequence>MTISSPTAEVLTIGDEILFGQITDTNTQWIGTQLTDIGIRPVRKTSVGDNKQDILNAFKEASQRANVVIVTGGLGPTRDDITKHTFCKYFGTELEINQEALALITEFFAKRGRVMTELNIQQAALPKNCTYIPNLWGTAPGMWFEKDDVIYVSLPGVPYEMKSLMEFEILPRLKNRFSTQIIQHKSIRTIGIGESFLAEKIAPWEDALPAHIKLAYLPHFGQVRLRLTGTGTDQALLDEQLQEQVSLVLPIIGEHVFGFDADELETVIGTLLVNSQATVGTAESCTGGFVANQITGVPGSSKYYEGSVVSYSNEVKMNVLGVSRDTLEAFGAVSEQTAREMAEGVRRLLNTTFAISTTGIAGPDGGTAEKPVGTVWIACATPDETFTQLLTLRNNRKINIELTSSYALNLLRKTILSSNLAEKN</sequence>
<dbReference type="InterPro" id="IPR050101">
    <property type="entry name" value="CinA"/>
</dbReference>
<dbReference type="Gene3D" id="3.30.70.2860">
    <property type="match status" value="1"/>
</dbReference>
<dbReference type="Pfam" id="PF00994">
    <property type="entry name" value="MoCF_biosynth"/>
    <property type="match status" value="1"/>
</dbReference>
<evidence type="ECO:0000259" key="2">
    <source>
        <dbReference type="SMART" id="SM00852"/>
    </source>
</evidence>
<dbReference type="SUPFAM" id="SSF53218">
    <property type="entry name" value="Molybdenum cofactor biosynthesis proteins"/>
    <property type="match status" value="1"/>
</dbReference>
<reference evidence="3 4" key="1">
    <citation type="submission" date="2020-03" db="EMBL/GenBank/DDBJ databases">
        <title>Genomic Encyclopedia of Type Strains, Phase IV (KMG-IV): sequencing the most valuable type-strain genomes for metagenomic binning, comparative biology and taxonomic classification.</title>
        <authorList>
            <person name="Goeker M."/>
        </authorList>
    </citation>
    <scope>NUCLEOTIDE SEQUENCE [LARGE SCALE GENOMIC DNA]</scope>
    <source>
        <strain evidence="3 4">DSM 102865</strain>
    </source>
</reference>
<dbReference type="Gene3D" id="3.40.980.10">
    <property type="entry name" value="MoaB/Mog-like domain"/>
    <property type="match status" value="1"/>
</dbReference>
<dbReference type="SMART" id="SM00852">
    <property type="entry name" value="MoCF_biosynth"/>
    <property type="match status" value="1"/>
</dbReference>
<feature type="domain" description="MoaB/Mog" evidence="2">
    <location>
        <begin position="9"/>
        <end position="176"/>
    </location>
</feature>
<dbReference type="InterPro" id="IPR036425">
    <property type="entry name" value="MoaB/Mog-like_dom_sf"/>
</dbReference>
<evidence type="ECO:0000313" key="3">
    <source>
        <dbReference type="EMBL" id="NIJ54243.1"/>
    </source>
</evidence>
<dbReference type="InterPro" id="IPR001453">
    <property type="entry name" value="MoaB/Mog_dom"/>
</dbReference>
<dbReference type="EMBL" id="JAASQJ010000003">
    <property type="protein sequence ID" value="NIJ54243.1"/>
    <property type="molecule type" value="Genomic_DNA"/>
</dbReference>
<dbReference type="CDD" id="cd00885">
    <property type="entry name" value="cinA"/>
    <property type="match status" value="1"/>
</dbReference>
<comment type="caution">
    <text evidence="3">The sequence shown here is derived from an EMBL/GenBank/DDBJ whole genome shotgun (WGS) entry which is preliminary data.</text>
</comment>
<evidence type="ECO:0000256" key="1">
    <source>
        <dbReference type="HAMAP-Rule" id="MF_00226"/>
    </source>
</evidence>
<dbReference type="NCBIfam" id="NF001813">
    <property type="entry name" value="PRK00549.1"/>
    <property type="match status" value="1"/>
</dbReference>
<keyword evidence="3" id="KW-0378">Hydrolase</keyword>